<dbReference type="VEuPathDB" id="GiardiaDB:GLP15_5053"/>
<feature type="region of interest" description="Disordered" evidence="1">
    <location>
        <begin position="150"/>
        <end position="175"/>
    </location>
</feature>
<name>E1EZJ1_GIAIA</name>
<dbReference type="AlphaFoldDB" id="E1EZJ1"/>
<evidence type="ECO:0000313" key="2">
    <source>
        <dbReference type="EMBL" id="EFO64364.1"/>
    </source>
</evidence>
<evidence type="ECO:0000256" key="1">
    <source>
        <dbReference type="SAM" id="MobiDB-lite"/>
    </source>
</evidence>
<reference evidence="2 3" key="1">
    <citation type="journal article" date="2010" name="BMC Genomics">
        <title>Genome analysis and comparative genomics of a Giardia intestinalis assemblage E isolate.</title>
        <authorList>
            <person name="Jerlstrom-Hultqvist J."/>
            <person name="Franzen O."/>
            <person name="Ankarklev J."/>
            <person name="Xu F."/>
            <person name="Nohynkova E."/>
            <person name="Andersson J.O."/>
            <person name="Svard S.G."/>
            <person name="Andersson B."/>
        </authorList>
    </citation>
    <scope>NUCLEOTIDE SEQUENCE [LARGE SCALE GENOMIC DNA]</scope>
    <source>
        <strain evidence="2 3">P15</strain>
    </source>
</reference>
<comment type="caution">
    <text evidence="2">The sequence shown here is derived from an EMBL/GenBank/DDBJ whole genome shotgun (WGS) entry which is preliminary data.</text>
</comment>
<accession>E1EZJ1</accession>
<proteinExistence type="predicted"/>
<protein>
    <submittedName>
        <fullName evidence="2">Uncharacterized protein</fullName>
    </submittedName>
</protein>
<dbReference type="EMBL" id="ACVC01000097">
    <property type="protein sequence ID" value="EFO64364.1"/>
    <property type="molecule type" value="Genomic_DNA"/>
</dbReference>
<gene>
    <name evidence="2" type="ORF">GLP15_5053</name>
</gene>
<dbReference type="Proteomes" id="UP000008974">
    <property type="component" value="Unassembled WGS sequence"/>
</dbReference>
<organism evidence="2 3">
    <name type="scientific">Giardia intestinalis (strain P15)</name>
    <name type="common">Giardia lamblia</name>
    <dbReference type="NCBI Taxonomy" id="658858"/>
    <lineage>
        <taxon>Eukaryota</taxon>
        <taxon>Metamonada</taxon>
        <taxon>Diplomonadida</taxon>
        <taxon>Hexamitidae</taxon>
        <taxon>Giardiinae</taxon>
        <taxon>Giardia</taxon>
    </lineage>
</organism>
<sequence>MYSRVALWCRCSMARIARRGPRDPQLLEVLPRLLVEGAVSPEYDREGALPVCLYLGAVVRVHGRWLDHSYVDGLVGVGEEEARLLVRLVVLDPSFCSWITVHLFFDTVWSATQHEIASWRITLNRCVWLQLTMWSASILAPHSTHLELRTRSAETVGPSPHLSERRRKASSGSIRSDPKTWLMYEPVATFRSSRSATGSRCPVLTSRVSNASRSCLW</sequence>
<evidence type="ECO:0000313" key="3">
    <source>
        <dbReference type="Proteomes" id="UP000008974"/>
    </source>
</evidence>